<dbReference type="Proteomes" id="UP001491310">
    <property type="component" value="Unassembled WGS sequence"/>
</dbReference>
<keyword evidence="3" id="KW-1185">Reference proteome</keyword>
<sequence>MREQSLLIIPPKQFPFCIVWTPIPIISWLLPFVGHMGICTSKGITLDFAGPYFISVDNLAFGNPSRYIRLDPAKASGSASEFAGSRSLPGASVLAIQWDGALQAASEVYRQRMYNFLTDNCHCFVAHFLNSVAYGGSQNWNTIRVVILVLLRGRYVSWWGAAKTWLPFCTIMALGLAFGTWYFALAWACGLVLPLVLWFTIYFYACQKKALTPPSGA</sequence>
<organism evidence="2 3">
    <name type="scientific">Coccomyxa subellipsoidea</name>
    <dbReference type="NCBI Taxonomy" id="248742"/>
    <lineage>
        <taxon>Eukaryota</taxon>
        <taxon>Viridiplantae</taxon>
        <taxon>Chlorophyta</taxon>
        <taxon>core chlorophytes</taxon>
        <taxon>Trebouxiophyceae</taxon>
        <taxon>Trebouxiophyceae incertae sedis</taxon>
        <taxon>Coccomyxaceae</taxon>
        <taxon>Coccomyxa</taxon>
    </lineage>
</organism>
<protein>
    <recommendedName>
        <fullName evidence="4">DUF778-domain-containing protein</fullName>
    </recommendedName>
</protein>
<dbReference type="PANTHER" id="PTHR20921">
    <property type="entry name" value="TRANSMEMBRANE PROTEIN 222"/>
    <property type="match status" value="1"/>
</dbReference>
<evidence type="ECO:0008006" key="4">
    <source>
        <dbReference type="Google" id="ProtNLM"/>
    </source>
</evidence>
<proteinExistence type="predicted"/>
<keyword evidence="1" id="KW-0472">Membrane</keyword>
<gene>
    <name evidence="2" type="ORF">WJX75_006285</name>
</gene>
<evidence type="ECO:0000256" key="1">
    <source>
        <dbReference type="SAM" id="Phobius"/>
    </source>
</evidence>
<reference evidence="2 3" key="1">
    <citation type="journal article" date="2024" name="Nat. Commun.">
        <title>Phylogenomics reveals the evolutionary origins of lichenization in chlorophyte algae.</title>
        <authorList>
            <person name="Puginier C."/>
            <person name="Libourel C."/>
            <person name="Otte J."/>
            <person name="Skaloud P."/>
            <person name="Haon M."/>
            <person name="Grisel S."/>
            <person name="Petersen M."/>
            <person name="Berrin J.G."/>
            <person name="Delaux P.M."/>
            <person name="Dal Grande F."/>
            <person name="Keller J."/>
        </authorList>
    </citation>
    <scope>NUCLEOTIDE SEQUENCE [LARGE SCALE GENOMIC DNA]</scope>
    <source>
        <strain evidence="2 3">SAG 216-7</strain>
    </source>
</reference>
<dbReference type="PANTHER" id="PTHR20921:SF0">
    <property type="entry name" value="TRANSMEMBRANE PROTEIN 222"/>
    <property type="match status" value="1"/>
</dbReference>
<feature type="transmembrane region" description="Helical" evidence="1">
    <location>
        <begin position="156"/>
        <end position="178"/>
    </location>
</feature>
<name>A0ABR2YYI0_9CHLO</name>
<comment type="caution">
    <text evidence="2">The sequence shown here is derived from an EMBL/GenBank/DDBJ whole genome shotgun (WGS) entry which is preliminary data.</text>
</comment>
<dbReference type="InterPro" id="IPR008496">
    <property type="entry name" value="TMEM222/RTE1"/>
</dbReference>
<keyword evidence="1" id="KW-1133">Transmembrane helix</keyword>
<accession>A0ABR2YYI0</accession>
<feature type="transmembrane region" description="Helical" evidence="1">
    <location>
        <begin position="184"/>
        <end position="205"/>
    </location>
</feature>
<evidence type="ECO:0000313" key="3">
    <source>
        <dbReference type="Proteomes" id="UP001491310"/>
    </source>
</evidence>
<evidence type="ECO:0000313" key="2">
    <source>
        <dbReference type="EMBL" id="KAK9916726.1"/>
    </source>
</evidence>
<keyword evidence="1" id="KW-0812">Transmembrane</keyword>
<dbReference type="Pfam" id="PF05608">
    <property type="entry name" value="RTE1"/>
    <property type="match status" value="1"/>
</dbReference>
<dbReference type="EMBL" id="JALJOT010000003">
    <property type="protein sequence ID" value="KAK9916726.1"/>
    <property type="molecule type" value="Genomic_DNA"/>
</dbReference>